<sequence>MSPGVGRCGGLICCIGSTTAEEHSLYRGVTTLLMVRHAPDGARDGHQIGDGLSLVMSKSNGVDDGYMVDLTDHRRSDVLLLLPSRGSFDSALIFKGDGGIDGPSGV</sequence>
<comment type="caution">
    <text evidence="1">The sequence shown here is derived from an EMBL/GenBank/DDBJ whole genome shotgun (WGS) entry which is preliminary data.</text>
</comment>
<name>A0ABS8WR39_DATST</name>
<accession>A0ABS8WR39</accession>
<evidence type="ECO:0000313" key="2">
    <source>
        <dbReference type="Proteomes" id="UP000823775"/>
    </source>
</evidence>
<reference evidence="1 2" key="1">
    <citation type="journal article" date="2021" name="BMC Genomics">
        <title>Datura genome reveals duplications of psychoactive alkaloid biosynthetic genes and high mutation rate following tissue culture.</title>
        <authorList>
            <person name="Rajewski A."/>
            <person name="Carter-House D."/>
            <person name="Stajich J."/>
            <person name="Litt A."/>
        </authorList>
    </citation>
    <scope>NUCLEOTIDE SEQUENCE [LARGE SCALE GENOMIC DNA]</scope>
    <source>
        <strain evidence="1">AR-01</strain>
    </source>
</reference>
<gene>
    <name evidence="1" type="ORF">HAX54_051289</name>
</gene>
<dbReference type="EMBL" id="JACEIK010009100">
    <property type="protein sequence ID" value="MCE3051965.1"/>
    <property type="molecule type" value="Genomic_DNA"/>
</dbReference>
<evidence type="ECO:0000313" key="1">
    <source>
        <dbReference type="EMBL" id="MCE3051965.1"/>
    </source>
</evidence>
<proteinExistence type="predicted"/>
<dbReference type="Proteomes" id="UP000823775">
    <property type="component" value="Unassembled WGS sequence"/>
</dbReference>
<keyword evidence="2" id="KW-1185">Reference proteome</keyword>
<protein>
    <submittedName>
        <fullName evidence="1">Uncharacterized protein</fullName>
    </submittedName>
</protein>
<organism evidence="1 2">
    <name type="scientific">Datura stramonium</name>
    <name type="common">Jimsonweed</name>
    <name type="synonym">Common thornapple</name>
    <dbReference type="NCBI Taxonomy" id="4076"/>
    <lineage>
        <taxon>Eukaryota</taxon>
        <taxon>Viridiplantae</taxon>
        <taxon>Streptophyta</taxon>
        <taxon>Embryophyta</taxon>
        <taxon>Tracheophyta</taxon>
        <taxon>Spermatophyta</taxon>
        <taxon>Magnoliopsida</taxon>
        <taxon>eudicotyledons</taxon>
        <taxon>Gunneridae</taxon>
        <taxon>Pentapetalae</taxon>
        <taxon>asterids</taxon>
        <taxon>lamiids</taxon>
        <taxon>Solanales</taxon>
        <taxon>Solanaceae</taxon>
        <taxon>Solanoideae</taxon>
        <taxon>Datureae</taxon>
        <taxon>Datura</taxon>
    </lineage>
</organism>